<dbReference type="PANTHER" id="PTHR33594">
    <property type="entry name" value="SUPERFAMILY HYDROLASE, PUTATIVE (AFU_ORTHOLOGUE AFUA_1G03035)-RELATED"/>
    <property type="match status" value="1"/>
</dbReference>
<dbReference type="Pfam" id="PF01966">
    <property type="entry name" value="HD"/>
    <property type="match status" value="1"/>
</dbReference>
<name>A0ABV5AC78_9BACL</name>
<dbReference type="Gene3D" id="1.10.3210.50">
    <property type="match status" value="1"/>
</dbReference>
<dbReference type="RefSeq" id="WP_275475290.1">
    <property type="nucleotide sequence ID" value="NZ_CP162940.1"/>
</dbReference>
<dbReference type="PANTHER" id="PTHR33594:SF1">
    <property type="entry name" value="HD_PDEASE DOMAIN-CONTAINING PROTEIN"/>
    <property type="match status" value="1"/>
</dbReference>
<organism evidence="2 3">
    <name type="scientific">Alicyclobacillus fastidiosus</name>
    <dbReference type="NCBI Taxonomy" id="392011"/>
    <lineage>
        <taxon>Bacteria</taxon>
        <taxon>Bacillati</taxon>
        <taxon>Bacillota</taxon>
        <taxon>Bacilli</taxon>
        <taxon>Bacillales</taxon>
        <taxon>Alicyclobacillaceae</taxon>
        <taxon>Alicyclobacillus</taxon>
    </lineage>
</organism>
<protein>
    <submittedName>
        <fullName evidence="2">HD domain-containing protein</fullName>
    </submittedName>
</protein>
<dbReference type="SMART" id="SM00471">
    <property type="entry name" value="HDc"/>
    <property type="match status" value="1"/>
</dbReference>
<evidence type="ECO:0000259" key="1">
    <source>
        <dbReference type="PROSITE" id="PS51831"/>
    </source>
</evidence>
<evidence type="ECO:0000313" key="2">
    <source>
        <dbReference type="EMBL" id="MFB5189661.1"/>
    </source>
</evidence>
<dbReference type="InterPro" id="IPR003607">
    <property type="entry name" value="HD/PDEase_dom"/>
</dbReference>
<accession>A0ABV5AC78</accession>
<proteinExistence type="predicted"/>
<keyword evidence="3" id="KW-1185">Reference proteome</keyword>
<dbReference type="PROSITE" id="PS51831">
    <property type="entry name" value="HD"/>
    <property type="match status" value="1"/>
</dbReference>
<dbReference type="EMBL" id="JBDXSU010000003">
    <property type="protein sequence ID" value="MFB5189661.1"/>
    <property type="molecule type" value="Genomic_DNA"/>
</dbReference>
<sequence length="248" mass="28149">MRRERVNWTRSLVYIAKCIVSQLDHEHSRTPVNCHPIGENLMEALAEYMTIAKKHASTDPAHDYLHVVRVYQNARKILVQEQADSDIVLVGALLHELFNYPKDHPLSHRSGDVAADMAFDVLAETSFPVEKRERVCDIIRNHAFSKGVIPDTIEGKILQDADRLDAIGAIGLARCFATSGSLRRPLYSPEDAFCQNRSPEGQTFAVDHVFEKLLRIPQTLHTTTARALAEPRMNFISAYLHELREELR</sequence>
<dbReference type="InterPro" id="IPR006674">
    <property type="entry name" value="HD_domain"/>
</dbReference>
<dbReference type="Proteomes" id="UP001579974">
    <property type="component" value="Unassembled WGS sequence"/>
</dbReference>
<gene>
    <name evidence="2" type="ORF">KKP3000_002937</name>
</gene>
<reference evidence="2 3" key="1">
    <citation type="journal article" date="2024" name="Int. J. Mol. Sci.">
        <title>Exploration of Alicyclobacillus spp. Genome in Search of Antibiotic Resistance.</title>
        <authorList>
            <person name="Bucka-Kolendo J."/>
            <person name="Kiousi D.E."/>
            <person name="Dekowska A."/>
            <person name="Mikolajczuk-Szczyrba A."/>
            <person name="Karadedos D.M."/>
            <person name="Michael P."/>
            <person name="Galanis A."/>
            <person name="Sokolowska B."/>
        </authorList>
    </citation>
    <scope>NUCLEOTIDE SEQUENCE [LARGE SCALE GENOMIC DNA]</scope>
    <source>
        <strain evidence="2 3">KKP 3000</strain>
    </source>
</reference>
<comment type="caution">
    <text evidence="2">The sequence shown here is derived from an EMBL/GenBank/DDBJ whole genome shotgun (WGS) entry which is preliminary data.</text>
</comment>
<dbReference type="SUPFAM" id="SSF109604">
    <property type="entry name" value="HD-domain/PDEase-like"/>
    <property type="match status" value="1"/>
</dbReference>
<feature type="domain" description="HD" evidence="1">
    <location>
        <begin position="63"/>
        <end position="167"/>
    </location>
</feature>
<evidence type="ECO:0000313" key="3">
    <source>
        <dbReference type="Proteomes" id="UP001579974"/>
    </source>
</evidence>
<dbReference type="CDD" id="cd00077">
    <property type="entry name" value="HDc"/>
    <property type="match status" value="1"/>
</dbReference>